<gene>
    <name evidence="2" type="ORF">DACRYDRAFT_23037</name>
</gene>
<dbReference type="GeneID" id="63688126"/>
<keyword evidence="1" id="KW-0732">Signal</keyword>
<dbReference type="EMBL" id="JH795866">
    <property type="protein sequence ID" value="EJU00623.1"/>
    <property type="molecule type" value="Genomic_DNA"/>
</dbReference>
<proteinExistence type="predicted"/>
<name>M5G9V8_DACPD</name>
<evidence type="ECO:0000313" key="2">
    <source>
        <dbReference type="EMBL" id="EJU00623.1"/>
    </source>
</evidence>
<feature type="chain" id="PRO_5004067586" evidence="1">
    <location>
        <begin position="21"/>
        <end position="193"/>
    </location>
</feature>
<dbReference type="OMA" id="THGVMYA"/>
<sequence>MRPSCSLPLIPFVLFPLTLAQNIPTYFLITSPTKGSVWTNNATNLVQWTAAVDELPNGIFDVELARLSTDGLLFVARNVPIVLNGLNIELDDVPNGDDYFLMFVDARPGISWSTSQRFSIQNSNGTTPVTDPTKPTATIAGGPNPTSGWGTTFAAATNDARRMLTTTFAGLTPGWVGLGVAGLSVLVATELVS</sequence>
<dbReference type="OrthoDB" id="2581067at2759"/>
<feature type="signal peptide" evidence="1">
    <location>
        <begin position="1"/>
        <end position="20"/>
    </location>
</feature>
<protein>
    <submittedName>
        <fullName evidence="2">Uncharacterized protein</fullName>
    </submittedName>
</protein>
<evidence type="ECO:0000313" key="3">
    <source>
        <dbReference type="Proteomes" id="UP000030653"/>
    </source>
</evidence>
<dbReference type="HOGENOM" id="CLU_115517_0_0_1"/>
<dbReference type="Proteomes" id="UP000030653">
    <property type="component" value="Unassembled WGS sequence"/>
</dbReference>
<dbReference type="AlphaFoldDB" id="M5G9V8"/>
<dbReference type="RefSeq" id="XP_040627520.1">
    <property type="nucleotide sequence ID" value="XM_040773064.1"/>
</dbReference>
<keyword evidence="3" id="KW-1185">Reference proteome</keyword>
<evidence type="ECO:0000256" key="1">
    <source>
        <dbReference type="SAM" id="SignalP"/>
    </source>
</evidence>
<reference evidence="2 3" key="1">
    <citation type="journal article" date="2012" name="Science">
        <title>The Paleozoic origin of enzymatic lignin decomposition reconstructed from 31 fungal genomes.</title>
        <authorList>
            <person name="Floudas D."/>
            <person name="Binder M."/>
            <person name="Riley R."/>
            <person name="Barry K."/>
            <person name="Blanchette R.A."/>
            <person name="Henrissat B."/>
            <person name="Martinez A.T."/>
            <person name="Otillar R."/>
            <person name="Spatafora J.W."/>
            <person name="Yadav J.S."/>
            <person name="Aerts A."/>
            <person name="Benoit I."/>
            <person name="Boyd A."/>
            <person name="Carlson A."/>
            <person name="Copeland A."/>
            <person name="Coutinho P.M."/>
            <person name="de Vries R.P."/>
            <person name="Ferreira P."/>
            <person name="Findley K."/>
            <person name="Foster B."/>
            <person name="Gaskell J."/>
            <person name="Glotzer D."/>
            <person name="Gorecki P."/>
            <person name="Heitman J."/>
            <person name="Hesse C."/>
            <person name="Hori C."/>
            <person name="Igarashi K."/>
            <person name="Jurgens J.A."/>
            <person name="Kallen N."/>
            <person name="Kersten P."/>
            <person name="Kohler A."/>
            <person name="Kuees U."/>
            <person name="Kumar T.K.A."/>
            <person name="Kuo A."/>
            <person name="LaButti K."/>
            <person name="Larrondo L.F."/>
            <person name="Lindquist E."/>
            <person name="Ling A."/>
            <person name="Lombard V."/>
            <person name="Lucas S."/>
            <person name="Lundell T."/>
            <person name="Martin R."/>
            <person name="McLaughlin D.J."/>
            <person name="Morgenstern I."/>
            <person name="Morin E."/>
            <person name="Murat C."/>
            <person name="Nagy L.G."/>
            <person name="Nolan M."/>
            <person name="Ohm R.A."/>
            <person name="Patyshakuliyeva A."/>
            <person name="Rokas A."/>
            <person name="Ruiz-Duenas F.J."/>
            <person name="Sabat G."/>
            <person name="Salamov A."/>
            <person name="Samejima M."/>
            <person name="Schmutz J."/>
            <person name="Slot J.C."/>
            <person name="St John F."/>
            <person name="Stenlid J."/>
            <person name="Sun H."/>
            <person name="Sun S."/>
            <person name="Syed K."/>
            <person name="Tsang A."/>
            <person name="Wiebenga A."/>
            <person name="Young D."/>
            <person name="Pisabarro A."/>
            <person name="Eastwood D.C."/>
            <person name="Martin F."/>
            <person name="Cullen D."/>
            <person name="Grigoriev I.V."/>
            <person name="Hibbett D.S."/>
        </authorList>
    </citation>
    <scope>NUCLEOTIDE SEQUENCE [LARGE SCALE GENOMIC DNA]</scope>
    <source>
        <strain evidence="2 3">DJM-731 SS1</strain>
    </source>
</reference>
<accession>M5G9V8</accession>
<organism evidence="2 3">
    <name type="scientific">Dacryopinax primogenitus (strain DJM 731)</name>
    <name type="common">Brown rot fungus</name>
    <dbReference type="NCBI Taxonomy" id="1858805"/>
    <lineage>
        <taxon>Eukaryota</taxon>
        <taxon>Fungi</taxon>
        <taxon>Dikarya</taxon>
        <taxon>Basidiomycota</taxon>
        <taxon>Agaricomycotina</taxon>
        <taxon>Dacrymycetes</taxon>
        <taxon>Dacrymycetales</taxon>
        <taxon>Dacrymycetaceae</taxon>
        <taxon>Dacryopinax</taxon>
    </lineage>
</organism>